<gene>
    <name evidence="2" type="ORF">CEPIT_LOCUS30797</name>
</gene>
<accession>A0AAV0F540</accession>
<dbReference type="InterPro" id="IPR001584">
    <property type="entry name" value="Integrase_cat-core"/>
</dbReference>
<dbReference type="EMBL" id="CAMAPF010000963">
    <property type="protein sequence ID" value="CAH9130648.1"/>
    <property type="molecule type" value="Genomic_DNA"/>
</dbReference>
<dbReference type="Pfam" id="PF00665">
    <property type="entry name" value="rve"/>
    <property type="match status" value="1"/>
</dbReference>
<dbReference type="GO" id="GO:0015074">
    <property type="term" value="P:DNA integration"/>
    <property type="evidence" value="ECO:0007669"/>
    <property type="project" value="InterPro"/>
</dbReference>
<name>A0AAV0F540_9ASTE</name>
<dbReference type="PROSITE" id="PS50994">
    <property type="entry name" value="INTEGRASE"/>
    <property type="match status" value="1"/>
</dbReference>
<sequence length="225" mass="25860">MKDTQTGELLLQASNKDHVYPFHALQARVVPGPIWHKRLGHCGDRVLSRLRQHKLISNSSSFIHDCVSCKLGKSHRLPFADVTHDTVAPLQLIHSDVWQSPVLSNLGFKYYVCFVDDFSRYTWIYPMRRKSEVFTHFCAFQKLAENILNLKIKVFQSDGGGEFDNQVFRNHFSQSGILFRKSCPETPAQNGVAERKHKHLLELTRTMLIDSSVPSQFWVDALYTA</sequence>
<dbReference type="PANTHER" id="PTHR42648:SF26">
    <property type="entry name" value="INTEGRASE CATALYTIC DOMAIN-CONTAINING PROTEIN"/>
    <property type="match status" value="1"/>
</dbReference>
<dbReference type="AlphaFoldDB" id="A0AAV0F540"/>
<proteinExistence type="predicted"/>
<evidence type="ECO:0000313" key="3">
    <source>
        <dbReference type="Proteomes" id="UP001152523"/>
    </source>
</evidence>
<dbReference type="InterPro" id="IPR036397">
    <property type="entry name" value="RNaseH_sf"/>
</dbReference>
<dbReference type="GO" id="GO:0003676">
    <property type="term" value="F:nucleic acid binding"/>
    <property type="evidence" value="ECO:0007669"/>
    <property type="project" value="InterPro"/>
</dbReference>
<comment type="caution">
    <text evidence="2">The sequence shown here is derived from an EMBL/GenBank/DDBJ whole genome shotgun (WGS) entry which is preliminary data.</text>
</comment>
<dbReference type="Pfam" id="PF13976">
    <property type="entry name" value="gag_pre-integrs"/>
    <property type="match status" value="1"/>
</dbReference>
<protein>
    <recommendedName>
        <fullName evidence="1">Integrase catalytic domain-containing protein</fullName>
    </recommendedName>
</protein>
<dbReference type="InterPro" id="IPR012337">
    <property type="entry name" value="RNaseH-like_sf"/>
</dbReference>
<organism evidence="2 3">
    <name type="scientific">Cuscuta epithymum</name>
    <dbReference type="NCBI Taxonomy" id="186058"/>
    <lineage>
        <taxon>Eukaryota</taxon>
        <taxon>Viridiplantae</taxon>
        <taxon>Streptophyta</taxon>
        <taxon>Embryophyta</taxon>
        <taxon>Tracheophyta</taxon>
        <taxon>Spermatophyta</taxon>
        <taxon>Magnoliopsida</taxon>
        <taxon>eudicotyledons</taxon>
        <taxon>Gunneridae</taxon>
        <taxon>Pentapetalae</taxon>
        <taxon>asterids</taxon>
        <taxon>lamiids</taxon>
        <taxon>Solanales</taxon>
        <taxon>Convolvulaceae</taxon>
        <taxon>Cuscuteae</taxon>
        <taxon>Cuscuta</taxon>
        <taxon>Cuscuta subgen. Cuscuta</taxon>
    </lineage>
</organism>
<dbReference type="Gene3D" id="3.30.420.10">
    <property type="entry name" value="Ribonuclease H-like superfamily/Ribonuclease H"/>
    <property type="match status" value="1"/>
</dbReference>
<dbReference type="InterPro" id="IPR039537">
    <property type="entry name" value="Retrotran_Ty1/copia-like"/>
</dbReference>
<dbReference type="InterPro" id="IPR025724">
    <property type="entry name" value="GAG-pre-integrase_dom"/>
</dbReference>
<feature type="non-terminal residue" evidence="2">
    <location>
        <position position="225"/>
    </location>
</feature>
<keyword evidence="3" id="KW-1185">Reference proteome</keyword>
<reference evidence="2" key="1">
    <citation type="submission" date="2022-07" db="EMBL/GenBank/DDBJ databases">
        <authorList>
            <person name="Macas J."/>
            <person name="Novak P."/>
            <person name="Neumann P."/>
        </authorList>
    </citation>
    <scope>NUCLEOTIDE SEQUENCE</scope>
</reference>
<dbReference type="SUPFAM" id="SSF53098">
    <property type="entry name" value="Ribonuclease H-like"/>
    <property type="match status" value="1"/>
</dbReference>
<feature type="domain" description="Integrase catalytic" evidence="1">
    <location>
        <begin position="85"/>
        <end position="225"/>
    </location>
</feature>
<evidence type="ECO:0000313" key="2">
    <source>
        <dbReference type="EMBL" id="CAH9130648.1"/>
    </source>
</evidence>
<evidence type="ECO:0000259" key="1">
    <source>
        <dbReference type="PROSITE" id="PS50994"/>
    </source>
</evidence>
<dbReference type="Proteomes" id="UP001152523">
    <property type="component" value="Unassembled WGS sequence"/>
</dbReference>
<dbReference type="PANTHER" id="PTHR42648">
    <property type="entry name" value="TRANSPOSASE, PUTATIVE-RELATED"/>
    <property type="match status" value="1"/>
</dbReference>